<dbReference type="PROSITE" id="PS50112">
    <property type="entry name" value="PAS"/>
    <property type="match status" value="1"/>
</dbReference>
<dbReference type="CDD" id="cd18773">
    <property type="entry name" value="PDC1_HK_sensor"/>
    <property type="match status" value="1"/>
</dbReference>
<dbReference type="NCBIfam" id="TIGR00229">
    <property type="entry name" value="sensory_box"/>
    <property type="match status" value="1"/>
</dbReference>
<dbReference type="InterPro" id="IPR000700">
    <property type="entry name" value="PAS-assoc_C"/>
</dbReference>
<dbReference type="EMBL" id="MDEG01000012">
    <property type="protein sequence ID" value="PPU96750.1"/>
    <property type="molecule type" value="Genomic_DNA"/>
</dbReference>
<dbReference type="SMART" id="SM00052">
    <property type="entry name" value="EAL"/>
    <property type="match status" value="1"/>
</dbReference>
<dbReference type="PROSITE" id="PS50887">
    <property type="entry name" value="GGDEF"/>
    <property type="match status" value="1"/>
</dbReference>
<sequence length="1005" mass="109088">MQRRFSAADKSYDVRFRQRLRRALRAPLRAILVWGLALALLLACGLAYVLVQDRGNRLAAAQRQSLALATGADRLLQLELDTLSQALRGEGVAAQALLADAPRRAPELIPQLIEASLRGVLRRHPQLHDVALLDAQGRRRFGGPGDPGLREWALGSRRSGDGVFVGPCRRLADGEAVVPLALPLASGDWVVANWRVAALQRIVGGVDAGRDGVVALTDTHGLLLAASSAAAGATGTRVPLPLGLVRGLPQGSALGMQQAVFGQQARMLAVSGGRDYPVLVVAGLAVREALAPWRWFAAAALLVYLLYLVGFAYLLSSLRRAEDRQRQLLERLRRGDEELRLAHAMGGIGTWRVEADRRHLLLAEQTGALFGARQLRMSLPAFLARVHDDDRARIEQLYDAALHGNGEYNVVYRMHLPDGGLRWLAARGARVQGRDGLCMTGAVQDVSERIEVQARLLDAERRFRLMFERNPLPFWLFAVDSLRFLEVNQAAIRQYGYSRDEFLGMTLLELRPPSEAERLLQNVRKPRDGFDAPSVWTHRRKDGSLLSVRIHSADVDFGGVPARLILAEDVSQRMADERELAFRASHDVATGLLNPRALAEALDARQQAGGYAVAYVQLRGLALIGDTLGHAAGDAVRCAVAARLRGLGERFGLTAHQPSQDFVLAVLDPQQLPQALQALLEAVSAPVQGGAFTQQLQAHIGVARCPDDAAGAEETIGSAAQAAHAAQAEGRSVARFERSMSARIGERLRLAGRLHQAIARQEFELHFQPILRADSGAPRLLEALIRWPQADGSCIAPDQFIQLCEDTGLILPLGRWVLQAAAQARRQLALHGWADLPVAVNVSALQFFDGDLVADLVQACAAAGLAADGLHLELTESSLMRQPQQALEVLRQLRALGVSVALDDVGTGFSSMAYLRDLPLDTLKIDRSFVADVHRDARNASICEALLTLGRSLGLEVVAEGVESEEQLQWLRAHGCDLVQGYLLGRPAPLPQAIAALGRRDPVTA</sequence>
<dbReference type="InterPro" id="IPR052155">
    <property type="entry name" value="Biofilm_reg_signaling"/>
</dbReference>
<evidence type="ECO:0000313" key="6">
    <source>
        <dbReference type="EMBL" id="PPU96750.1"/>
    </source>
</evidence>
<protein>
    <submittedName>
        <fullName evidence="6">Phosphodiesterase</fullName>
    </submittedName>
</protein>
<dbReference type="SMART" id="SM00267">
    <property type="entry name" value="GGDEF"/>
    <property type="match status" value="1"/>
</dbReference>
<dbReference type="InterPro" id="IPR013656">
    <property type="entry name" value="PAS_4"/>
</dbReference>
<keyword evidence="1" id="KW-0812">Transmembrane</keyword>
<feature type="domain" description="GGDEF" evidence="5">
    <location>
        <begin position="609"/>
        <end position="739"/>
    </location>
</feature>
<dbReference type="InterPro" id="IPR001633">
    <property type="entry name" value="EAL_dom"/>
</dbReference>
<dbReference type="CDD" id="cd00130">
    <property type="entry name" value="PAS"/>
    <property type="match status" value="2"/>
</dbReference>
<dbReference type="Pfam" id="PF00990">
    <property type="entry name" value="GGDEF"/>
    <property type="match status" value="1"/>
</dbReference>
<dbReference type="PANTHER" id="PTHR44757">
    <property type="entry name" value="DIGUANYLATE CYCLASE DGCP"/>
    <property type="match status" value="1"/>
</dbReference>
<dbReference type="Gene3D" id="3.30.450.20">
    <property type="entry name" value="PAS domain"/>
    <property type="match status" value="3"/>
</dbReference>
<comment type="caution">
    <text evidence="6">The sequence shown here is derived from an EMBL/GenBank/DDBJ whole genome shotgun (WGS) entry which is preliminary data.</text>
</comment>
<dbReference type="Pfam" id="PF08447">
    <property type="entry name" value="PAS_3"/>
    <property type="match status" value="1"/>
</dbReference>
<dbReference type="InterPro" id="IPR029787">
    <property type="entry name" value="Nucleotide_cyclase"/>
</dbReference>
<dbReference type="InterPro" id="IPR013655">
    <property type="entry name" value="PAS_fold_3"/>
</dbReference>
<dbReference type="Gene3D" id="3.30.70.270">
    <property type="match status" value="1"/>
</dbReference>
<dbReference type="InterPro" id="IPR043128">
    <property type="entry name" value="Rev_trsase/Diguanyl_cyclase"/>
</dbReference>
<evidence type="ECO:0000313" key="7">
    <source>
        <dbReference type="Proteomes" id="UP000238261"/>
    </source>
</evidence>
<organism evidence="6 7">
    <name type="scientific">Xanthomonas hyacinthi</name>
    <dbReference type="NCBI Taxonomy" id="56455"/>
    <lineage>
        <taxon>Bacteria</taxon>
        <taxon>Pseudomonadati</taxon>
        <taxon>Pseudomonadota</taxon>
        <taxon>Gammaproteobacteria</taxon>
        <taxon>Lysobacterales</taxon>
        <taxon>Lysobacteraceae</taxon>
        <taxon>Xanthomonas</taxon>
    </lineage>
</organism>
<dbReference type="Pfam" id="PF08448">
    <property type="entry name" value="PAS_4"/>
    <property type="match status" value="1"/>
</dbReference>
<keyword evidence="1" id="KW-0472">Membrane</keyword>
<dbReference type="OrthoDB" id="9804951at2"/>
<evidence type="ECO:0000259" key="5">
    <source>
        <dbReference type="PROSITE" id="PS50887"/>
    </source>
</evidence>
<dbReference type="InterPro" id="IPR000014">
    <property type="entry name" value="PAS"/>
</dbReference>
<evidence type="ECO:0000259" key="4">
    <source>
        <dbReference type="PROSITE" id="PS50883"/>
    </source>
</evidence>
<evidence type="ECO:0000259" key="2">
    <source>
        <dbReference type="PROSITE" id="PS50112"/>
    </source>
</evidence>
<feature type="domain" description="PAC" evidence="3">
    <location>
        <begin position="408"/>
        <end position="458"/>
    </location>
</feature>
<feature type="transmembrane region" description="Helical" evidence="1">
    <location>
        <begin position="295"/>
        <end position="316"/>
    </location>
</feature>
<dbReference type="SMART" id="SM00091">
    <property type="entry name" value="PAS"/>
    <property type="match status" value="1"/>
</dbReference>
<accession>A0A2S7EUE9</accession>
<dbReference type="PANTHER" id="PTHR44757:SF2">
    <property type="entry name" value="BIOFILM ARCHITECTURE MAINTENANCE PROTEIN MBAA"/>
    <property type="match status" value="1"/>
</dbReference>
<dbReference type="AlphaFoldDB" id="A0A2S7EUE9"/>
<evidence type="ECO:0000256" key="1">
    <source>
        <dbReference type="SAM" id="Phobius"/>
    </source>
</evidence>
<dbReference type="PROSITE" id="PS50113">
    <property type="entry name" value="PAC"/>
    <property type="match status" value="1"/>
</dbReference>
<dbReference type="CDD" id="cd01948">
    <property type="entry name" value="EAL"/>
    <property type="match status" value="1"/>
</dbReference>
<reference evidence="7" key="1">
    <citation type="submission" date="2016-08" db="EMBL/GenBank/DDBJ databases">
        <authorList>
            <person name="Merda D."/>
            <person name="Briand M."/>
            <person name="Taghouti G."/>
            <person name="Carrere S."/>
            <person name="Gouzy J."/>
            <person name="Portier P."/>
            <person name="Jacques M.-A."/>
            <person name="Fischer-Le Saux M."/>
        </authorList>
    </citation>
    <scope>NUCLEOTIDE SEQUENCE [LARGE SCALE GENOMIC DNA]</scope>
    <source>
        <strain evidence="7">CFBP1156</strain>
    </source>
</reference>
<proteinExistence type="predicted"/>
<dbReference type="Proteomes" id="UP000238261">
    <property type="component" value="Unassembled WGS sequence"/>
</dbReference>
<dbReference type="Pfam" id="PF00563">
    <property type="entry name" value="EAL"/>
    <property type="match status" value="1"/>
</dbReference>
<dbReference type="RefSeq" id="WP_046978544.1">
    <property type="nucleotide sequence ID" value="NZ_CP043476.1"/>
</dbReference>
<name>A0A2S7EUE9_9XANT</name>
<dbReference type="SUPFAM" id="SSF55073">
    <property type="entry name" value="Nucleotide cyclase"/>
    <property type="match status" value="1"/>
</dbReference>
<gene>
    <name evidence="6" type="ORF">XhyaCFBP1156_13325</name>
</gene>
<dbReference type="SUPFAM" id="SSF141868">
    <property type="entry name" value="EAL domain-like"/>
    <property type="match status" value="1"/>
</dbReference>
<dbReference type="PROSITE" id="PS50883">
    <property type="entry name" value="EAL"/>
    <property type="match status" value="1"/>
</dbReference>
<dbReference type="InterPro" id="IPR000160">
    <property type="entry name" value="GGDEF_dom"/>
</dbReference>
<keyword evidence="1" id="KW-1133">Transmembrane helix</keyword>
<feature type="domain" description="PAS" evidence="2">
    <location>
        <begin position="459"/>
        <end position="525"/>
    </location>
</feature>
<keyword evidence="7" id="KW-1185">Reference proteome</keyword>
<feature type="domain" description="EAL" evidence="4">
    <location>
        <begin position="747"/>
        <end position="1001"/>
    </location>
</feature>
<dbReference type="Gene3D" id="3.20.20.450">
    <property type="entry name" value="EAL domain"/>
    <property type="match status" value="1"/>
</dbReference>
<dbReference type="InterPro" id="IPR035919">
    <property type="entry name" value="EAL_sf"/>
</dbReference>
<dbReference type="SUPFAM" id="SSF55785">
    <property type="entry name" value="PYP-like sensor domain (PAS domain)"/>
    <property type="match status" value="2"/>
</dbReference>
<dbReference type="InterPro" id="IPR035965">
    <property type="entry name" value="PAS-like_dom_sf"/>
</dbReference>
<evidence type="ECO:0000259" key="3">
    <source>
        <dbReference type="PROSITE" id="PS50113"/>
    </source>
</evidence>